<accession>A0ABR7M3J5</accession>
<organism evidence="3 4">
    <name type="scientific">Actinomadura alba</name>
    <dbReference type="NCBI Taxonomy" id="406431"/>
    <lineage>
        <taxon>Bacteria</taxon>
        <taxon>Bacillati</taxon>
        <taxon>Actinomycetota</taxon>
        <taxon>Actinomycetes</taxon>
        <taxon>Streptosporangiales</taxon>
        <taxon>Thermomonosporaceae</taxon>
        <taxon>Actinomadura</taxon>
    </lineage>
</organism>
<dbReference type="InterPro" id="IPR025565">
    <property type="entry name" value="DUF4328"/>
</dbReference>
<keyword evidence="1" id="KW-0812">Transmembrane</keyword>
<feature type="transmembrane region" description="Helical" evidence="1">
    <location>
        <begin position="80"/>
        <end position="105"/>
    </location>
</feature>
<keyword evidence="1" id="KW-0472">Membrane</keyword>
<proteinExistence type="predicted"/>
<keyword evidence="1" id="KW-1133">Transmembrane helix</keyword>
<keyword evidence="4" id="KW-1185">Reference proteome</keyword>
<dbReference type="Pfam" id="PF14219">
    <property type="entry name" value="DUF4328"/>
    <property type="match status" value="1"/>
</dbReference>
<feature type="domain" description="DUF4328" evidence="2">
    <location>
        <begin position="68"/>
        <end position="226"/>
    </location>
</feature>
<evidence type="ECO:0000313" key="3">
    <source>
        <dbReference type="EMBL" id="MBC6471295.1"/>
    </source>
</evidence>
<evidence type="ECO:0000259" key="2">
    <source>
        <dbReference type="Pfam" id="PF14219"/>
    </source>
</evidence>
<feature type="transmembrane region" description="Helical" evidence="1">
    <location>
        <begin position="32"/>
        <end position="59"/>
    </location>
</feature>
<dbReference type="Proteomes" id="UP000805614">
    <property type="component" value="Unassembled WGS sequence"/>
</dbReference>
<comment type="caution">
    <text evidence="3">The sequence shown here is derived from an EMBL/GenBank/DDBJ whole genome shotgun (WGS) entry which is preliminary data.</text>
</comment>
<name>A0ABR7M3J5_9ACTN</name>
<evidence type="ECO:0000256" key="1">
    <source>
        <dbReference type="SAM" id="Phobius"/>
    </source>
</evidence>
<reference evidence="3 4" key="1">
    <citation type="submission" date="2020-06" db="EMBL/GenBank/DDBJ databases">
        <title>Actinomadura xiongansis sp. nov., isolated from soil of Baiyangdian.</title>
        <authorList>
            <person name="Zhang X."/>
        </authorList>
    </citation>
    <scope>NUCLEOTIDE SEQUENCE [LARGE SCALE GENOMIC DNA]</scope>
    <source>
        <strain evidence="3 4">HBUM206468</strain>
    </source>
</reference>
<gene>
    <name evidence="3" type="ORF">HKK74_38300</name>
</gene>
<dbReference type="RefSeq" id="WP_187248334.1">
    <property type="nucleotide sequence ID" value="NZ_BAAAOK010000040.1"/>
</dbReference>
<feature type="transmembrane region" description="Helical" evidence="1">
    <location>
        <begin position="204"/>
        <end position="225"/>
    </location>
</feature>
<feature type="transmembrane region" description="Helical" evidence="1">
    <location>
        <begin position="165"/>
        <end position="184"/>
    </location>
</feature>
<dbReference type="EMBL" id="JABVEC010000067">
    <property type="protein sequence ID" value="MBC6471295.1"/>
    <property type="molecule type" value="Genomic_DNA"/>
</dbReference>
<sequence>MAWQQSGGYSYPSPYHGDGRPGPAVLAPVRGLSIGAVLGLCLSAAVQLTYIGVNVWRYVLAGRVENGEEVSPSVLDRHDAVYEAVTFTVIGATVLTAVPFIIWLFRVRANAEVISDRPHRWGRPWLVFSWVVPFANLWWPKRLVDDIWLASDPRFVDAPESKRSWLVRGWWLSWVLYLIMGRVVAQMQDRSSDAATLQNTATGVMVVASMGVIAAVLAALVVLRLSELQEVRGRELAAMVG</sequence>
<protein>
    <submittedName>
        <fullName evidence="3">DUF4328 domain-containing protein</fullName>
    </submittedName>
</protein>
<evidence type="ECO:0000313" key="4">
    <source>
        <dbReference type="Proteomes" id="UP000805614"/>
    </source>
</evidence>